<feature type="compositionally biased region" description="Gly residues" evidence="1">
    <location>
        <begin position="304"/>
        <end position="333"/>
    </location>
</feature>
<proteinExistence type="predicted"/>
<evidence type="ECO:0000256" key="1">
    <source>
        <dbReference type="SAM" id="MobiDB-lite"/>
    </source>
</evidence>
<reference evidence="2 3" key="1">
    <citation type="journal article" date="2012" name="BMC Genomics">
        <title>Comparative genomic analysis of human infective Trypanosoma cruzi lineages with the bat-restricted subspecies T. cruzi marinkellei.</title>
        <authorList>
            <person name="Franzen O."/>
            <person name="Talavera-Lopez C."/>
            <person name="Ochaya S."/>
            <person name="Butler C.E."/>
            <person name="Messenger L.A."/>
            <person name="Lewis M.D."/>
            <person name="Llewellyn M.S."/>
            <person name="Marinkelle C.J."/>
            <person name="Tyler K.M."/>
            <person name="Miles M.A."/>
            <person name="Andersson B."/>
        </authorList>
    </citation>
    <scope>NUCLEOTIDE SEQUENCE [LARGE SCALE GENOMIC DNA]</scope>
    <source>
        <strain evidence="2 3">B7</strain>
    </source>
</reference>
<protein>
    <recommendedName>
        <fullName evidence="4">Mitochondrial RNA binding complex 1 subunit</fullName>
    </recommendedName>
</protein>
<organism evidence="2 3">
    <name type="scientific">Trypanosoma cruzi marinkellei</name>
    <dbReference type="NCBI Taxonomy" id="85056"/>
    <lineage>
        <taxon>Eukaryota</taxon>
        <taxon>Discoba</taxon>
        <taxon>Euglenozoa</taxon>
        <taxon>Kinetoplastea</taxon>
        <taxon>Metakinetoplastina</taxon>
        <taxon>Trypanosomatida</taxon>
        <taxon>Trypanosomatidae</taxon>
        <taxon>Trypanosoma</taxon>
        <taxon>Schizotrypanum</taxon>
    </lineage>
</organism>
<feature type="compositionally biased region" description="Basic and acidic residues" evidence="1">
    <location>
        <begin position="207"/>
        <end position="216"/>
    </location>
</feature>
<dbReference type="EMBL" id="AHKC01011055">
    <property type="protein sequence ID" value="EKF31107.1"/>
    <property type="molecule type" value="Genomic_DNA"/>
</dbReference>
<feature type="compositionally biased region" description="Gly residues" evidence="1">
    <location>
        <begin position="218"/>
        <end position="295"/>
    </location>
</feature>
<accession>K2NQG6</accession>
<comment type="caution">
    <text evidence="2">The sequence shown here is derived from an EMBL/GenBank/DDBJ whole genome shotgun (WGS) entry which is preliminary data.</text>
</comment>
<sequence length="345" mass="34100">MRRILQPPTYGVSGLFAMAIKSVTGLRSGTGACFETRPMTLHVSVRAQGGFGGGGRPSRGQRGGGGGGNEGRGRGGGGGGGGGGGAARRTVINKTGDGELSGFTCVVMRDDSQILKSIVKHIPQNGAISVKSLHAQLSPDVQEAIAEKYDGLKNFLEQRKQLFVVKTNPADGVLYAAATPLALQKLVAREKQRETMQEMLGINSPDDSGKRGERGGRGGRGGNRGGGGGRGGGNRNNRGDGGGGGRGGGRGGFGGRGGGRGGFDGGDGGGGGRGGFGGRGGGRGGFDGGDGGGGGERFHRGRGGGDGGGRGGFDGGGGGRGGFRGRGNGGRMGGENRSFGTQGRR</sequence>
<evidence type="ECO:0000313" key="2">
    <source>
        <dbReference type="EMBL" id="EKF31107.1"/>
    </source>
</evidence>
<dbReference type="OrthoDB" id="252268at2759"/>
<dbReference type="AlphaFoldDB" id="K2NQG6"/>
<keyword evidence="3" id="KW-1185">Reference proteome</keyword>
<feature type="compositionally biased region" description="Gly residues" evidence="1">
    <location>
        <begin position="49"/>
        <end position="86"/>
    </location>
</feature>
<evidence type="ECO:0000313" key="3">
    <source>
        <dbReference type="Proteomes" id="UP000007350"/>
    </source>
</evidence>
<evidence type="ECO:0008006" key="4">
    <source>
        <dbReference type="Google" id="ProtNLM"/>
    </source>
</evidence>
<gene>
    <name evidence="2" type="ORF">MOQ_005062</name>
</gene>
<name>K2NQG6_TRYCR</name>
<dbReference type="Proteomes" id="UP000007350">
    <property type="component" value="Unassembled WGS sequence"/>
</dbReference>
<feature type="region of interest" description="Disordered" evidence="1">
    <location>
        <begin position="46"/>
        <end position="89"/>
    </location>
</feature>
<feature type="region of interest" description="Disordered" evidence="1">
    <location>
        <begin position="198"/>
        <end position="345"/>
    </location>
</feature>